<feature type="domain" description="SANT" evidence="14">
    <location>
        <begin position="466"/>
        <end position="521"/>
    </location>
</feature>
<evidence type="ECO:0000313" key="16">
    <source>
        <dbReference type="Proteomes" id="UP000562322"/>
    </source>
</evidence>
<dbReference type="SUPFAM" id="SSF46689">
    <property type="entry name" value="Homeodomain-like"/>
    <property type="match status" value="2"/>
</dbReference>
<dbReference type="OrthoDB" id="1420887at2759"/>
<evidence type="ECO:0000256" key="7">
    <source>
        <dbReference type="ARBA" id="ARBA00023242"/>
    </source>
</evidence>
<dbReference type="SMART" id="SM00271">
    <property type="entry name" value="DnaJ"/>
    <property type="match status" value="1"/>
</dbReference>
<dbReference type="CDD" id="cd00167">
    <property type="entry name" value="SANT"/>
    <property type="match status" value="2"/>
</dbReference>
<keyword evidence="6" id="KW-0143">Chaperone</keyword>
<evidence type="ECO:0000256" key="4">
    <source>
        <dbReference type="ARBA" id="ARBA00022989"/>
    </source>
</evidence>
<evidence type="ECO:0000256" key="6">
    <source>
        <dbReference type="ARBA" id="ARBA00023186"/>
    </source>
</evidence>
<proteinExistence type="predicted"/>
<evidence type="ECO:0000259" key="14">
    <source>
        <dbReference type="PROSITE" id="PS51293"/>
    </source>
</evidence>
<dbReference type="FunFam" id="1.10.10.60:FF:000180">
    <property type="entry name" value="DnaJ (Hsp40) homolog, subfamily C, member 2"/>
    <property type="match status" value="1"/>
</dbReference>
<dbReference type="PRINTS" id="PR00625">
    <property type="entry name" value="JDOMAIN"/>
</dbReference>
<feature type="non-terminal residue" evidence="15">
    <location>
        <position position="1"/>
    </location>
</feature>
<feature type="compositionally biased region" description="Basic and acidic residues" evidence="10">
    <location>
        <begin position="401"/>
        <end position="411"/>
    </location>
</feature>
<dbReference type="InterPro" id="IPR018253">
    <property type="entry name" value="DnaJ_domain_CS"/>
</dbReference>
<dbReference type="Gene3D" id="1.10.287.110">
    <property type="entry name" value="DnaJ domain"/>
    <property type="match status" value="1"/>
</dbReference>
<evidence type="ECO:0000259" key="12">
    <source>
        <dbReference type="PROSITE" id="PS50076"/>
    </source>
</evidence>
<dbReference type="InterPro" id="IPR009057">
    <property type="entry name" value="Homeodomain-like_sf"/>
</dbReference>
<keyword evidence="16" id="KW-1185">Reference proteome</keyword>
<accession>A0A7L0WGQ3</accession>
<evidence type="ECO:0000256" key="10">
    <source>
        <dbReference type="SAM" id="MobiDB-lite"/>
    </source>
</evidence>
<evidence type="ECO:0000256" key="5">
    <source>
        <dbReference type="ARBA" id="ARBA00023136"/>
    </source>
</evidence>
<feature type="domain" description="Myb-like" evidence="13">
    <location>
        <begin position="471"/>
        <end position="517"/>
    </location>
</feature>
<comment type="caution">
    <text evidence="15">The sequence shown here is derived from an EMBL/GenBank/DDBJ whole genome shotgun (WGS) entry which is preliminary data.</text>
</comment>
<keyword evidence="1 11" id="KW-0812">Transmembrane</keyword>
<gene>
    <name evidence="15" type="primary">Dnajc1</name>
    <name evidence="15" type="ORF">ALELAT_R04974</name>
</gene>
<keyword evidence="7" id="KW-0539">Nucleus</keyword>
<keyword evidence="3" id="KW-0677">Repeat</keyword>
<evidence type="ECO:0000313" key="15">
    <source>
        <dbReference type="EMBL" id="NXL90773.1"/>
    </source>
</evidence>
<dbReference type="PANTHER" id="PTHR44653">
    <property type="entry name" value="DNAJ HOMOLOG SUBFAMILY C MEMBER 1"/>
    <property type="match status" value="1"/>
</dbReference>
<dbReference type="PROSITE" id="PS50076">
    <property type="entry name" value="DNAJ_2"/>
    <property type="match status" value="1"/>
</dbReference>
<dbReference type="PANTHER" id="PTHR44653:SF2">
    <property type="entry name" value="DNAJ HOMOLOG SUBFAMILY C MEMBER 1"/>
    <property type="match status" value="1"/>
</dbReference>
<dbReference type="AlphaFoldDB" id="A0A7L0WGQ3"/>
<feature type="non-terminal residue" evidence="15">
    <location>
        <position position="528"/>
    </location>
</feature>
<dbReference type="PROSITE" id="PS00636">
    <property type="entry name" value="DNAJ_1"/>
    <property type="match status" value="1"/>
</dbReference>
<organism evidence="15 16">
    <name type="scientific">Alectura lathami</name>
    <name type="common">Australian brush turkey</name>
    <dbReference type="NCBI Taxonomy" id="81907"/>
    <lineage>
        <taxon>Eukaryota</taxon>
        <taxon>Metazoa</taxon>
        <taxon>Chordata</taxon>
        <taxon>Craniata</taxon>
        <taxon>Vertebrata</taxon>
        <taxon>Euteleostomi</taxon>
        <taxon>Archelosauria</taxon>
        <taxon>Archosauria</taxon>
        <taxon>Dinosauria</taxon>
        <taxon>Saurischia</taxon>
        <taxon>Theropoda</taxon>
        <taxon>Coelurosauria</taxon>
        <taxon>Aves</taxon>
        <taxon>Neognathae</taxon>
        <taxon>Galloanserae</taxon>
        <taxon>Galliformes</taxon>
        <taxon>Megapodiidae</taxon>
        <taxon>Alectura</taxon>
    </lineage>
</organism>
<feature type="compositionally biased region" description="Acidic residues" evidence="10">
    <location>
        <begin position="378"/>
        <end position="388"/>
    </location>
</feature>
<evidence type="ECO:0000259" key="13">
    <source>
        <dbReference type="PROSITE" id="PS50090"/>
    </source>
</evidence>
<protein>
    <submittedName>
        <fullName evidence="15">DNJC1 protein</fullName>
    </submittedName>
</protein>
<dbReference type="SUPFAM" id="SSF46565">
    <property type="entry name" value="Chaperone J-domain"/>
    <property type="match status" value="1"/>
</dbReference>
<evidence type="ECO:0000256" key="3">
    <source>
        <dbReference type="ARBA" id="ARBA00022737"/>
    </source>
</evidence>
<feature type="region of interest" description="Disordered" evidence="10">
    <location>
        <begin position="368"/>
        <end position="468"/>
    </location>
</feature>
<dbReference type="Proteomes" id="UP000562322">
    <property type="component" value="Unassembled WGS sequence"/>
</dbReference>
<evidence type="ECO:0000256" key="8">
    <source>
        <dbReference type="ARBA" id="ARBA00037847"/>
    </source>
</evidence>
<evidence type="ECO:0000256" key="11">
    <source>
        <dbReference type="SAM" id="Phobius"/>
    </source>
</evidence>
<dbReference type="InterPro" id="IPR052606">
    <property type="entry name" value="DnaJ_domain_protein"/>
</dbReference>
<evidence type="ECO:0000256" key="9">
    <source>
        <dbReference type="SAM" id="Coils"/>
    </source>
</evidence>
<dbReference type="InterPro" id="IPR001005">
    <property type="entry name" value="SANT/Myb"/>
</dbReference>
<dbReference type="PROSITE" id="PS51293">
    <property type="entry name" value="SANT"/>
    <property type="match status" value="1"/>
</dbReference>
<dbReference type="Gene3D" id="1.10.10.60">
    <property type="entry name" value="Homeodomain-like"/>
    <property type="match status" value="2"/>
</dbReference>
<dbReference type="InterPro" id="IPR017884">
    <property type="entry name" value="SANT_dom"/>
</dbReference>
<dbReference type="InterPro" id="IPR001623">
    <property type="entry name" value="DnaJ_domain"/>
</dbReference>
<dbReference type="GO" id="GO:0012505">
    <property type="term" value="C:endomembrane system"/>
    <property type="evidence" value="ECO:0007669"/>
    <property type="project" value="UniProtKB-SubCell"/>
</dbReference>
<dbReference type="CDD" id="cd06257">
    <property type="entry name" value="DnaJ"/>
    <property type="match status" value="1"/>
</dbReference>
<name>A0A7L0WGQ3_ALELA</name>
<feature type="coiled-coil region" evidence="9">
    <location>
        <begin position="190"/>
        <end position="217"/>
    </location>
</feature>
<keyword evidence="5 11" id="KW-0472">Membrane</keyword>
<keyword evidence="4 11" id="KW-1133">Transmembrane helix</keyword>
<reference evidence="15 16" key="1">
    <citation type="submission" date="2019-09" db="EMBL/GenBank/DDBJ databases">
        <title>Bird 10,000 Genomes (B10K) Project - Family phase.</title>
        <authorList>
            <person name="Zhang G."/>
        </authorList>
    </citation>
    <scope>NUCLEOTIDE SEQUENCE [LARGE SCALE GENOMIC DNA]</scope>
    <source>
        <strain evidence="15">B10K-DU-001-39</strain>
        <tissue evidence="15">Muscle</tissue>
    </source>
</reference>
<dbReference type="Pfam" id="PF23082">
    <property type="entry name" value="Myb_DNA-binding_2"/>
    <property type="match status" value="2"/>
</dbReference>
<comment type="subcellular location">
    <subcellularLocation>
        <location evidence="8">Endomembrane system</location>
        <topology evidence="8">Single-pass membrane protein</topology>
    </subcellularLocation>
</comment>
<dbReference type="SMART" id="SM00717">
    <property type="entry name" value="SANT"/>
    <property type="match status" value="2"/>
</dbReference>
<evidence type="ECO:0000256" key="1">
    <source>
        <dbReference type="ARBA" id="ARBA00022692"/>
    </source>
</evidence>
<feature type="compositionally biased region" description="Acidic residues" evidence="10">
    <location>
        <begin position="447"/>
        <end position="456"/>
    </location>
</feature>
<keyword evidence="2" id="KW-0732">Signal</keyword>
<sequence>VLQDASSADIRKAYRKLSLILHPDKNKDENAETQFRQLVAIYEILKDEERRKRYDDILINGLPDWRQPVFYYRRVRKMSNAELALLLFIILTVGHYAVVWSIYLEKQLDELLSRKKREKKKKTGGRSADEAKLAALEKNESSEKPVILFGCRALDKPQWHDLLPCKLGIWFCLTVKALPQVFQDARQLYVEYKETKMKEKEDALAKAELETLQKEKKPKVKKPKSEFPVYTVLESSAYVPSYDHGASIEEIEEQMDDWLGNKNRTHKKKANICPISQRNECFTNVLQAPEWTEEDLSQLTRSMVKFPGGTPGRWEKIAHELGRSVADVTMKAKQLKDSVTGTPGVIRLSELKTLAQNSKNAKVNMNLPDHIITQREREEDEEEEEEEVGNFHHLPGPVDAQVEHGEGVSEARHRKRRVGRAPDLSPAAAKEAPEEKGRGRRQKDFDNAEQEEESDDESRRREKSRALEDLWTQNQQKLLEMALQQYPKGTSVRWDKIAKCVPGKSKEECIARYKLLVELVQKKKMAKS</sequence>
<dbReference type="PROSITE" id="PS50090">
    <property type="entry name" value="MYB_LIKE"/>
    <property type="match status" value="1"/>
</dbReference>
<feature type="domain" description="J" evidence="12">
    <location>
        <begin position="1"/>
        <end position="58"/>
    </location>
</feature>
<feature type="compositionally biased region" description="Basic and acidic residues" evidence="10">
    <location>
        <begin position="457"/>
        <end position="468"/>
    </location>
</feature>
<dbReference type="EMBL" id="VXAV01007438">
    <property type="protein sequence ID" value="NXL90773.1"/>
    <property type="molecule type" value="Genomic_DNA"/>
</dbReference>
<keyword evidence="9" id="KW-0175">Coiled coil</keyword>
<evidence type="ECO:0000256" key="2">
    <source>
        <dbReference type="ARBA" id="ARBA00022729"/>
    </source>
</evidence>
<dbReference type="Pfam" id="PF00226">
    <property type="entry name" value="DnaJ"/>
    <property type="match status" value="1"/>
</dbReference>
<feature type="compositionally biased region" description="Basic and acidic residues" evidence="10">
    <location>
        <begin position="431"/>
        <end position="446"/>
    </location>
</feature>
<dbReference type="InterPro" id="IPR036869">
    <property type="entry name" value="J_dom_sf"/>
</dbReference>
<feature type="transmembrane region" description="Helical" evidence="11">
    <location>
        <begin position="83"/>
        <end position="103"/>
    </location>
</feature>